<reference evidence="3 4" key="1">
    <citation type="submission" date="2014-07" db="EMBL/GenBank/DDBJ databases">
        <title>Complete genome sequence of Corynebacterium atypicum DSM 44849: identifiction of the mycolic acid biosynthesis genes.</title>
        <authorList>
            <person name="Tippelt A."/>
            <person name="Mollmann S."/>
            <person name="Albersmeier A."/>
            <person name="Jaenicke S."/>
            <person name="Ruckert C."/>
            <person name="Tauch A."/>
        </authorList>
    </citation>
    <scope>NUCLEOTIDE SEQUENCE [LARGE SCALE GENOMIC DNA]</scope>
    <source>
        <strain evidence="3 4">R2070</strain>
    </source>
</reference>
<protein>
    <recommendedName>
        <fullName evidence="5">Cobalamin biosynthesis protein CbiX</fullName>
    </recommendedName>
</protein>
<dbReference type="Proteomes" id="UP000028504">
    <property type="component" value="Chromosome"/>
</dbReference>
<dbReference type="SUPFAM" id="SSF53800">
    <property type="entry name" value="Chelatase"/>
    <property type="match status" value="1"/>
</dbReference>
<evidence type="ECO:0008006" key="5">
    <source>
        <dbReference type="Google" id="ProtNLM"/>
    </source>
</evidence>
<keyword evidence="1" id="KW-0479">Metal-binding</keyword>
<dbReference type="RefSeq" id="WP_038606876.1">
    <property type="nucleotide sequence ID" value="NZ_CP008944.1"/>
</dbReference>
<accession>A0ABM5QPM1</accession>
<keyword evidence="2" id="KW-0456">Lyase</keyword>
<proteinExistence type="predicted"/>
<sequence length="243" mass="24329">MTPLLITLAHGSRDRRAGADVARLTAAAAGLAGTKGLSAHLELASPSLVELASRLPRLLPAVVVPLLFTSAFHARVDVPEAVSQAREVGLDARLAPGIGLGKDLAQVLAMQARSAPAGAALALYAVGSSDAQAMAQLGQLAARVGRLVGRHVSLLTATNGPASVSAQLAGCADAARARGTDALFAIPLFVASGVLLERFDAAVAGASAATGVSISRAGVLGENLAAIVAKRYRALALERVAAA</sequence>
<name>A0ABM5QPM1_9CORY</name>
<organism evidence="3 4">
    <name type="scientific">Corynebacterium atypicum</name>
    <dbReference type="NCBI Taxonomy" id="191610"/>
    <lineage>
        <taxon>Bacteria</taxon>
        <taxon>Bacillati</taxon>
        <taxon>Actinomycetota</taxon>
        <taxon>Actinomycetes</taxon>
        <taxon>Mycobacteriales</taxon>
        <taxon>Corynebacteriaceae</taxon>
        <taxon>Corynebacterium</taxon>
    </lineage>
</organism>
<evidence type="ECO:0000313" key="3">
    <source>
        <dbReference type="EMBL" id="AIG64747.1"/>
    </source>
</evidence>
<evidence type="ECO:0000313" key="4">
    <source>
        <dbReference type="Proteomes" id="UP000028504"/>
    </source>
</evidence>
<dbReference type="Pfam" id="PF01903">
    <property type="entry name" value="CbiX"/>
    <property type="match status" value="2"/>
</dbReference>
<evidence type="ECO:0000256" key="2">
    <source>
        <dbReference type="ARBA" id="ARBA00023239"/>
    </source>
</evidence>
<dbReference type="InterPro" id="IPR002762">
    <property type="entry name" value="CbiX-like"/>
</dbReference>
<dbReference type="EMBL" id="CP008944">
    <property type="protein sequence ID" value="AIG64747.1"/>
    <property type="molecule type" value="Genomic_DNA"/>
</dbReference>
<gene>
    <name evidence="3" type="ORF">CATYP_09490</name>
</gene>
<keyword evidence="4" id="KW-1185">Reference proteome</keyword>
<dbReference type="Gene3D" id="3.40.50.1400">
    <property type="match status" value="2"/>
</dbReference>
<evidence type="ECO:0000256" key="1">
    <source>
        <dbReference type="ARBA" id="ARBA00022723"/>
    </source>
</evidence>